<dbReference type="InterPro" id="IPR036628">
    <property type="entry name" value="Clp_N_dom_sf"/>
</dbReference>
<dbReference type="PANTHER" id="PTHR47016:SF5">
    <property type="entry name" value="CLP DOMAIN SUPERFAMILY PROTEIN"/>
    <property type="match status" value="1"/>
</dbReference>
<dbReference type="AlphaFoldDB" id="A0A928ZSH7"/>
<dbReference type="SUPFAM" id="SSF81923">
    <property type="entry name" value="Double Clp-N motif"/>
    <property type="match status" value="1"/>
</dbReference>
<dbReference type="PANTHER" id="PTHR47016">
    <property type="entry name" value="ATP-DEPENDENT CLP PROTEASE ATP-BINDING SUBUNIT CLPT1, CHLOROPLASTIC"/>
    <property type="match status" value="1"/>
</dbReference>
<organism evidence="3 4">
    <name type="scientific">Leptolyngbya cf. ectocarpi LEGE 11479</name>
    <dbReference type="NCBI Taxonomy" id="1828722"/>
    <lineage>
        <taxon>Bacteria</taxon>
        <taxon>Bacillati</taxon>
        <taxon>Cyanobacteriota</taxon>
        <taxon>Cyanophyceae</taxon>
        <taxon>Leptolyngbyales</taxon>
        <taxon>Leptolyngbyaceae</taxon>
        <taxon>Leptolyngbya group</taxon>
        <taxon>Leptolyngbya</taxon>
    </lineage>
</organism>
<comment type="caution">
    <text evidence="3">The sequence shown here is derived from an EMBL/GenBank/DDBJ whole genome shotgun (WGS) entry which is preliminary data.</text>
</comment>
<reference evidence="3" key="1">
    <citation type="submission" date="2020-10" db="EMBL/GenBank/DDBJ databases">
        <authorList>
            <person name="Castelo-Branco R."/>
            <person name="Eusebio N."/>
            <person name="Adriana R."/>
            <person name="Vieira A."/>
            <person name="Brugerolle De Fraissinette N."/>
            <person name="Rezende De Castro R."/>
            <person name="Schneider M.P."/>
            <person name="Vasconcelos V."/>
            <person name="Leao P.N."/>
        </authorList>
    </citation>
    <scope>NUCLEOTIDE SEQUENCE</scope>
    <source>
        <strain evidence="3">LEGE 11479</strain>
    </source>
</reference>
<proteinExistence type="predicted"/>
<dbReference type="InterPro" id="IPR004176">
    <property type="entry name" value="Clp_R_N"/>
</dbReference>
<evidence type="ECO:0000313" key="4">
    <source>
        <dbReference type="Proteomes" id="UP000615026"/>
    </source>
</evidence>
<feature type="domain" description="Clp R" evidence="2">
    <location>
        <begin position="2"/>
        <end position="145"/>
    </location>
</feature>
<dbReference type="Gene3D" id="1.10.1780.10">
    <property type="entry name" value="Clp, N-terminal domain"/>
    <property type="match status" value="1"/>
</dbReference>
<evidence type="ECO:0000313" key="3">
    <source>
        <dbReference type="EMBL" id="MBE9065201.1"/>
    </source>
</evidence>
<sequence>MFERFTDKARTIIVQAQQEARKMGHNFVGTEQILLGMMAEGENQAASALSDMAINLDDARHEVEQIIGLGSGFVDEDIPFTPRAKRVFELALDEADKLDSESIEPKHLLIGIMREGDGVAAAVVRKLASSTEDIIENFYRSFEGE</sequence>
<dbReference type="PROSITE" id="PS51903">
    <property type="entry name" value="CLP_R"/>
    <property type="match status" value="1"/>
</dbReference>
<dbReference type="Proteomes" id="UP000615026">
    <property type="component" value="Unassembled WGS sequence"/>
</dbReference>
<accession>A0A928ZSH7</accession>
<dbReference type="InterPro" id="IPR044217">
    <property type="entry name" value="CLPT1/2"/>
</dbReference>
<evidence type="ECO:0000256" key="1">
    <source>
        <dbReference type="PROSITE-ProRule" id="PRU01251"/>
    </source>
</evidence>
<name>A0A928ZSH7_LEPEC</name>
<dbReference type="EMBL" id="JADEXP010000003">
    <property type="protein sequence ID" value="MBE9065201.1"/>
    <property type="molecule type" value="Genomic_DNA"/>
</dbReference>
<evidence type="ECO:0000259" key="2">
    <source>
        <dbReference type="PROSITE" id="PS51903"/>
    </source>
</evidence>
<gene>
    <name evidence="3" type="ORF">IQ260_00860</name>
</gene>
<keyword evidence="4" id="KW-1185">Reference proteome</keyword>
<keyword evidence="1" id="KW-0677">Repeat</keyword>
<protein>
    <recommendedName>
        <fullName evidence="2">Clp R domain-containing protein</fullName>
    </recommendedName>
</protein>
<dbReference type="Pfam" id="PF02861">
    <property type="entry name" value="Clp_N"/>
    <property type="match status" value="1"/>
</dbReference>